<evidence type="ECO:0000259" key="5">
    <source>
        <dbReference type="PROSITE" id="PS51352"/>
    </source>
</evidence>
<keyword evidence="2" id="KW-0201">Cytochrome c-type biogenesis</keyword>
<comment type="subcellular location">
    <subcellularLocation>
        <location evidence="1">Cell envelope</location>
    </subcellularLocation>
</comment>
<organism evidence="6 7">
    <name type="scientific">Rubritalea tangerina</name>
    <dbReference type="NCBI Taxonomy" id="430798"/>
    <lineage>
        <taxon>Bacteria</taxon>
        <taxon>Pseudomonadati</taxon>
        <taxon>Verrucomicrobiota</taxon>
        <taxon>Verrucomicrobiia</taxon>
        <taxon>Verrucomicrobiales</taxon>
        <taxon>Rubritaleaceae</taxon>
        <taxon>Rubritalea</taxon>
    </lineage>
</organism>
<dbReference type="SUPFAM" id="SSF52833">
    <property type="entry name" value="Thioredoxin-like"/>
    <property type="match status" value="1"/>
</dbReference>
<proteinExistence type="predicted"/>
<comment type="caution">
    <text evidence="6">The sequence shown here is derived from an EMBL/GenBank/DDBJ whole genome shotgun (WGS) entry which is preliminary data.</text>
</comment>
<feature type="domain" description="Thioredoxin" evidence="5">
    <location>
        <begin position="53"/>
        <end position="201"/>
    </location>
</feature>
<dbReference type="RefSeq" id="WP_377091119.1">
    <property type="nucleotide sequence ID" value="NZ_JBHSJL010000014.1"/>
</dbReference>
<evidence type="ECO:0000256" key="4">
    <source>
        <dbReference type="SAM" id="SignalP"/>
    </source>
</evidence>
<dbReference type="PANTHER" id="PTHR42852">
    <property type="entry name" value="THIOL:DISULFIDE INTERCHANGE PROTEIN DSBE"/>
    <property type="match status" value="1"/>
</dbReference>
<dbReference type="EMBL" id="JBHUJB010000005">
    <property type="protein sequence ID" value="MFD2157515.1"/>
    <property type="molecule type" value="Genomic_DNA"/>
</dbReference>
<reference evidence="7" key="1">
    <citation type="journal article" date="2019" name="Int. J. Syst. Evol. Microbiol.">
        <title>The Global Catalogue of Microorganisms (GCM) 10K type strain sequencing project: providing services to taxonomists for standard genome sequencing and annotation.</title>
        <authorList>
            <consortium name="The Broad Institute Genomics Platform"/>
            <consortium name="The Broad Institute Genome Sequencing Center for Infectious Disease"/>
            <person name="Wu L."/>
            <person name="Ma J."/>
        </authorList>
    </citation>
    <scope>NUCLEOTIDE SEQUENCE [LARGE SCALE GENOMIC DNA]</scope>
    <source>
        <strain evidence="7">CCUG 57942</strain>
    </source>
</reference>
<dbReference type="Proteomes" id="UP001597389">
    <property type="component" value="Unassembled WGS sequence"/>
</dbReference>
<evidence type="ECO:0000256" key="2">
    <source>
        <dbReference type="ARBA" id="ARBA00022748"/>
    </source>
</evidence>
<dbReference type="PANTHER" id="PTHR42852:SF13">
    <property type="entry name" value="PROTEIN DIPZ"/>
    <property type="match status" value="1"/>
</dbReference>
<dbReference type="InterPro" id="IPR013766">
    <property type="entry name" value="Thioredoxin_domain"/>
</dbReference>
<keyword evidence="4" id="KW-0732">Signal</keyword>
<dbReference type="InterPro" id="IPR050553">
    <property type="entry name" value="Thioredoxin_ResA/DsbE_sf"/>
</dbReference>
<feature type="chain" id="PRO_5046440625" evidence="4">
    <location>
        <begin position="32"/>
        <end position="392"/>
    </location>
</feature>
<dbReference type="InterPro" id="IPR036249">
    <property type="entry name" value="Thioredoxin-like_sf"/>
</dbReference>
<keyword evidence="3" id="KW-0676">Redox-active center</keyword>
<evidence type="ECO:0000313" key="6">
    <source>
        <dbReference type="EMBL" id="MFD2157515.1"/>
    </source>
</evidence>
<gene>
    <name evidence="6" type="ORF">ACFSW8_01235</name>
</gene>
<accession>A0ABW4Z6B4</accession>
<evidence type="ECO:0000256" key="1">
    <source>
        <dbReference type="ARBA" id="ARBA00004196"/>
    </source>
</evidence>
<dbReference type="PROSITE" id="PS00194">
    <property type="entry name" value="THIOREDOXIN_1"/>
    <property type="match status" value="1"/>
</dbReference>
<evidence type="ECO:0000313" key="7">
    <source>
        <dbReference type="Proteomes" id="UP001597389"/>
    </source>
</evidence>
<feature type="signal peptide" evidence="4">
    <location>
        <begin position="1"/>
        <end position="31"/>
    </location>
</feature>
<dbReference type="InterPro" id="IPR013740">
    <property type="entry name" value="Redoxin"/>
</dbReference>
<protein>
    <submittedName>
        <fullName evidence="6">TlpA disulfide reductase family protein</fullName>
    </submittedName>
</protein>
<dbReference type="PROSITE" id="PS51352">
    <property type="entry name" value="THIOREDOXIN_2"/>
    <property type="match status" value="1"/>
</dbReference>
<name>A0ABW4Z6B4_9BACT</name>
<sequence>MRPKHHRSFAAIAGATIAASALFTASTTAQEAEAAAAEAATPEAAKSAAAEKLTVGSAVPELKGITWLQGDPVKSFDEKGKVYMLELWATWCGPCVAIIPHVNDLHKKYADKGLVIVGMNVWEDDIEAPKKFLADQGEGMSYRVAFSGGGKGDFATAWLKPAGVQGIPHAIFIKEGKILYSGHPAQVKDSSIEAMLDGSYDPAAEAKKQAEAEKQQEELRAKVMPLFQAQDWDGILALAKTLEDSDPAKLQLQLTAITQKGDWKALTAVRSELATAEDSPITVSDLDQNAALGMSAGEGAKEYATLALKDYKPAPADAPAPEKMHKLLMSSRLNFLAGNTDAAKEDLAKAKAALETIDQPQMKQQLEPLFPAAEKALADGKFPSLRELLQGQ</sequence>
<keyword evidence="7" id="KW-1185">Reference proteome</keyword>
<dbReference type="CDD" id="cd02966">
    <property type="entry name" value="TlpA_like_family"/>
    <property type="match status" value="1"/>
</dbReference>
<dbReference type="Pfam" id="PF08534">
    <property type="entry name" value="Redoxin"/>
    <property type="match status" value="1"/>
</dbReference>
<dbReference type="InterPro" id="IPR017937">
    <property type="entry name" value="Thioredoxin_CS"/>
</dbReference>
<dbReference type="Gene3D" id="3.40.30.10">
    <property type="entry name" value="Glutaredoxin"/>
    <property type="match status" value="1"/>
</dbReference>
<evidence type="ECO:0000256" key="3">
    <source>
        <dbReference type="ARBA" id="ARBA00023284"/>
    </source>
</evidence>